<accession>A0A8T9QEG3</accession>
<dbReference type="AlphaFoldDB" id="A0A8T9QEG3"/>
<sequence length="136" mass="14837">MASFNGNLHLNGQLFPVTQCSYEFTQSADTRGRAAAKVRSGLITLSLVVPEGEELISWAADPHKKLSGVLAFSGIDQPMAHEELTFEQGICVSYEEVFEPNELSDDDSAYYCVIQIAAGQLTMGMSAKDSNWALTR</sequence>
<evidence type="ECO:0000313" key="1">
    <source>
        <dbReference type="EMBL" id="UOQ74811.1"/>
    </source>
</evidence>
<reference evidence="1" key="1">
    <citation type="submission" date="2022-04" db="EMBL/GenBank/DDBJ databases">
        <title>Hymenobacter sp. isolated from the air.</title>
        <authorList>
            <person name="Won M."/>
            <person name="Lee C.-M."/>
            <person name="Woen H.-Y."/>
            <person name="Kwon S.-W."/>
        </authorList>
    </citation>
    <scope>NUCLEOTIDE SEQUENCE</scope>
    <source>
        <strain evidence="1">5116S-3</strain>
    </source>
</reference>
<dbReference type="Proteomes" id="UP000831796">
    <property type="component" value="Chromosome"/>
</dbReference>
<dbReference type="Pfam" id="PF17642">
    <property type="entry name" value="TssD"/>
    <property type="match status" value="1"/>
</dbReference>
<protein>
    <recommendedName>
        <fullName evidence="3">Type VI secretion system needle protein Hcp</fullName>
    </recommendedName>
</protein>
<proteinExistence type="predicted"/>
<evidence type="ECO:0000313" key="2">
    <source>
        <dbReference type="Proteomes" id="UP000831796"/>
    </source>
</evidence>
<keyword evidence="2" id="KW-1185">Reference proteome</keyword>
<dbReference type="GO" id="GO:0033104">
    <property type="term" value="C:type VI protein secretion system complex"/>
    <property type="evidence" value="ECO:0007669"/>
    <property type="project" value="InterPro"/>
</dbReference>
<organism evidence="1 2">
    <name type="scientific">Hymenobacter cellulosilyticus</name>
    <dbReference type="NCBI Taxonomy" id="2932248"/>
    <lineage>
        <taxon>Bacteria</taxon>
        <taxon>Pseudomonadati</taxon>
        <taxon>Bacteroidota</taxon>
        <taxon>Cytophagia</taxon>
        <taxon>Cytophagales</taxon>
        <taxon>Hymenobacteraceae</taxon>
        <taxon>Hymenobacter</taxon>
    </lineage>
</organism>
<dbReference type="RefSeq" id="WP_244678147.1">
    <property type="nucleotide sequence ID" value="NZ_CP095046.1"/>
</dbReference>
<evidence type="ECO:0008006" key="3">
    <source>
        <dbReference type="Google" id="ProtNLM"/>
    </source>
</evidence>
<dbReference type="KEGG" id="hcu:MUN79_13630"/>
<gene>
    <name evidence="1" type="ORF">MUN79_13630</name>
</gene>
<dbReference type="EMBL" id="CP095046">
    <property type="protein sequence ID" value="UOQ74811.1"/>
    <property type="molecule type" value="Genomic_DNA"/>
</dbReference>
<name>A0A8T9QEG3_9BACT</name>
<dbReference type="InterPro" id="IPR041408">
    <property type="entry name" value="Hcp_Tssd"/>
</dbReference>